<dbReference type="EC" id="2.7.11.1" evidence="1"/>
<protein>
    <recommendedName>
        <fullName evidence="1">non-specific serine/threonine protein kinase</fullName>
        <ecNumber evidence="1">2.7.11.1</ecNumber>
    </recommendedName>
</protein>
<dbReference type="FunFam" id="1.10.510.10:FF:000046">
    <property type="entry name" value="probable serine/threonine-protein kinase WNK9"/>
    <property type="match status" value="1"/>
</dbReference>
<evidence type="ECO:0000256" key="3">
    <source>
        <dbReference type="ARBA" id="ARBA00022679"/>
    </source>
</evidence>
<evidence type="ECO:0000313" key="11">
    <source>
        <dbReference type="Proteomes" id="UP000504610"/>
    </source>
</evidence>
<dbReference type="CDD" id="cd13983">
    <property type="entry name" value="STKc_WNK"/>
    <property type="match status" value="1"/>
</dbReference>
<feature type="region of interest" description="Disordered" evidence="9">
    <location>
        <begin position="1"/>
        <end position="23"/>
    </location>
</feature>
<evidence type="ECO:0000256" key="4">
    <source>
        <dbReference type="ARBA" id="ARBA00022741"/>
    </source>
</evidence>
<feature type="domain" description="Protein kinase" evidence="10">
    <location>
        <begin position="27"/>
        <end position="285"/>
    </location>
</feature>
<evidence type="ECO:0000256" key="5">
    <source>
        <dbReference type="ARBA" id="ARBA00022777"/>
    </source>
</evidence>
<evidence type="ECO:0000259" key="10">
    <source>
        <dbReference type="PROSITE" id="PS50011"/>
    </source>
</evidence>
<comment type="catalytic activity">
    <reaction evidence="8">
        <text>L-seryl-[protein] + ATP = O-phospho-L-seryl-[protein] + ADP + H(+)</text>
        <dbReference type="Rhea" id="RHEA:17989"/>
        <dbReference type="Rhea" id="RHEA-COMP:9863"/>
        <dbReference type="Rhea" id="RHEA-COMP:11604"/>
        <dbReference type="ChEBI" id="CHEBI:15378"/>
        <dbReference type="ChEBI" id="CHEBI:29999"/>
        <dbReference type="ChEBI" id="CHEBI:30616"/>
        <dbReference type="ChEBI" id="CHEBI:83421"/>
        <dbReference type="ChEBI" id="CHEBI:456216"/>
        <dbReference type="EC" id="2.7.11.1"/>
    </reaction>
</comment>
<dbReference type="InterPro" id="IPR000719">
    <property type="entry name" value="Prot_kinase_dom"/>
</dbReference>
<gene>
    <name evidence="12" type="primary">LOC108841522</name>
</gene>
<dbReference type="Gene3D" id="3.30.200.20">
    <property type="entry name" value="Phosphorylase Kinase, domain 1"/>
    <property type="match status" value="1"/>
</dbReference>
<dbReference type="FunFam" id="3.30.200.20:FF:000075">
    <property type="entry name" value="Probable serine/threonine-protein kinase WNK1"/>
    <property type="match status" value="1"/>
</dbReference>
<dbReference type="SUPFAM" id="SSF56112">
    <property type="entry name" value="Protein kinase-like (PK-like)"/>
    <property type="match status" value="1"/>
</dbReference>
<dbReference type="Pfam" id="PF00069">
    <property type="entry name" value="Pkinase"/>
    <property type="match status" value="1"/>
</dbReference>
<dbReference type="GO" id="GO:0004674">
    <property type="term" value="F:protein serine/threonine kinase activity"/>
    <property type="evidence" value="ECO:0007669"/>
    <property type="project" value="UniProtKB-KW"/>
</dbReference>
<dbReference type="GeneID" id="108841522"/>
<dbReference type="RefSeq" id="XP_018469785.1">
    <property type="nucleotide sequence ID" value="XM_018614283.2"/>
</dbReference>
<dbReference type="Gene3D" id="1.10.510.10">
    <property type="entry name" value="Transferase(Phosphotransferase) domain 1"/>
    <property type="match status" value="1"/>
</dbReference>
<reference evidence="12" key="2">
    <citation type="submission" date="2025-08" db="UniProtKB">
        <authorList>
            <consortium name="RefSeq"/>
        </authorList>
    </citation>
    <scope>IDENTIFICATION</scope>
    <source>
        <tissue evidence="12">Leaf</tissue>
    </source>
</reference>
<evidence type="ECO:0000256" key="7">
    <source>
        <dbReference type="ARBA" id="ARBA00047899"/>
    </source>
</evidence>
<sequence length="308" mass="34842">MLPCATSEPLDKDSEPFVETDPTGRYGRYDELLGSGAVKKVYRAFDQEEGIEVAWNQVKLRCFSDDTAMLERLYSEVRLLKSLKNTNIIALYKVWRDERSNTLNFITEICTSGNLREYRKKHRHVSMKALKKWSKQILKGLVYLHTHDPCIIHRDLNCSNVFVNGNIGQVKIGDLGLAATVGKNHLAHSILGTPEFMAPELYEEYYTELVDVYSYGMCVLELVSLEIPYSECDSVAKIYRKVISGVKPEALSKVKDVEAKAFIEKCIADKKLRPSAAELLRDPFFDGIVDDDEEVENNDNGGTGRTVS</sequence>
<keyword evidence="5 12" id="KW-0418">Kinase</keyword>
<comment type="catalytic activity">
    <reaction evidence="7">
        <text>L-threonyl-[protein] + ATP = O-phospho-L-threonyl-[protein] + ADP + H(+)</text>
        <dbReference type="Rhea" id="RHEA:46608"/>
        <dbReference type="Rhea" id="RHEA-COMP:11060"/>
        <dbReference type="Rhea" id="RHEA-COMP:11605"/>
        <dbReference type="ChEBI" id="CHEBI:15378"/>
        <dbReference type="ChEBI" id="CHEBI:30013"/>
        <dbReference type="ChEBI" id="CHEBI:30616"/>
        <dbReference type="ChEBI" id="CHEBI:61977"/>
        <dbReference type="ChEBI" id="CHEBI:456216"/>
        <dbReference type="EC" id="2.7.11.1"/>
    </reaction>
</comment>
<evidence type="ECO:0000256" key="8">
    <source>
        <dbReference type="ARBA" id="ARBA00048679"/>
    </source>
</evidence>
<dbReference type="GO" id="GO:0005524">
    <property type="term" value="F:ATP binding"/>
    <property type="evidence" value="ECO:0007669"/>
    <property type="project" value="UniProtKB-KW"/>
</dbReference>
<evidence type="ECO:0000256" key="9">
    <source>
        <dbReference type="SAM" id="MobiDB-lite"/>
    </source>
</evidence>
<keyword evidence="6" id="KW-0067">ATP-binding</keyword>
<keyword evidence="11" id="KW-1185">Reference proteome</keyword>
<dbReference type="InterPro" id="IPR011009">
    <property type="entry name" value="Kinase-like_dom_sf"/>
</dbReference>
<keyword evidence="4" id="KW-0547">Nucleotide-binding</keyword>
<dbReference type="PROSITE" id="PS50011">
    <property type="entry name" value="PROTEIN_KINASE_DOM"/>
    <property type="match status" value="1"/>
</dbReference>
<keyword evidence="2" id="KW-0723">Serine/threonine-protein kinase</keyword>
<evidence type="ECO:0000256" key="1">
    <source>
        <dbReference type="ARBA" id="ARBA00012513"/>
    </source>
</evidence>
<dbReference type="Proteomes" id="UP000504610">
    <property type="component" value="Chromosome 2"/>
</dbReference>
<dbReference type="AlphaFoldDB" id="A0A6J0MB72"/>
<keyword evidence="3" id="KW-0808">Transferase</keyword>
<organism evidence="11 12">
    <name type="scientific">Raphanus sativus</name>
    <name type="common">Radish</name>
    <name type="synonym">Raphanus raphanistrum var. sativus</name>
    <dbReference type="NCBI Taxonomy" id="3726"/>
    <lineage>
        <taxon>Eukaryota</taxon>
        <taxon>Viridiplantae</taxon>
        <taxon>Streptophyta</taxon>
        <taxon>Embryophyta</taxon>
        <taxon>Tracheophyta</taxon>
        <taxon>Spermatophyta</taxon>
        <taxon>Magnoliopsida</taxon>
        <taxon>eudicotyledons</taxon>
        <taxon>Gunneridae</taxon>
        <taxon>Pentapetalae</taxon>
        <taxon>rosids</taxon>
        <taxon>malvids</taxon>
        <taxon>Brassicales</taxon>
        <taxon>Brassicaceae</taxon>
        <taxon>Brassiceae</taxon>
        <taxon>Raphanus</taxon>
    </lineage>
</organism>
<accession>A0A6J0MB72</accession>
<evidence type="ECO:0000256" key="2">
    <source>
        <dbReference type="ARBA" id="ARBA00022527"/>
    </source>
</evidence>
<evidence type="ECO:0000313" key="12">
    <source>
        <dbReference type="RefSeq" id="XP_018469785.1"/>
    </source>
</evidence>
<dbReference type="OrthoDB" id="4062651at2759"/>
<dbReference type="PANTHER" id="PTHR13902">
    <property type="entry name" value="SERINE/THREONINE-PROTEIN KINASE WNK WITH NO LYSINE -RELATED"/>
    <property type="match status" value="1"/>
</dbReference>
<reference evidence="11" key="1">
    <citation type="journal article" date="2019" name="Database">
        <title>The radish genome database (RadishGD): an integrated information resource for radish genomics.</title>
        <authorList>
            <person name="Yu H.J."/>
            <person name="Baek S."/>
            <person name="Lee Y.J."/>
            <person name="Cho A."/>
            <person name="Mun J.H."/>
        </authorList>
    </citation>
    <scope>NUCLEOTIDE SEQUENCE [LARGE SCALE GENOMIC DNA]</scope>
    <source>
        <strain evidence="11">cv. WK10039</strain>
    </source>
</reference>
<proteinExistence type="predicted"/>
<dbReference type="InterPro" id="IPR050588">
    <property type="entry name" value="WNK_Ser-Thr_kinase"/>
</dbReference>
<name>A0A6J0MB72_RAPSA</name>
<evidence type="ECO:0000256" key="6">
    <source>
        <dbReference type="ARBA" id="ARBA00022840"/>
    </source>
</evidence>